<reference evidence="1" key="1">
    <citation type="submission" date="2018-08" db="EMBL/GenBank/DDBJ databases">
        <authorList>
            <person name="Ashton P.M."/>
            <person name="Dallman T."/>
            <person name="Nair S."/>
            <person name="De Pinna E."/>
            <person name="Peters T."/>
            <person name="Grant K."/>
        </authorList>
    </citation>
    <scope>NUCLEOTIDE SEQUENCE</scope>
    <source>
        <strain evidence="1">159694</strain>
    </source>
</reference>
<proteinExistence type="predicted"/>
<dbReference type="EMBL" id="AAHHJZ010000001">
    <property type="protein sequence ID" value="EBW6073647.1"/>
    <property type="molecule type" value="Genomic_DNA"/>
</dbReference>
<evidence type="ECO:0000313" key="1">
    <source>
        <dbReference type="EMBL" id="EBW6073647.1"/>
    </source>
</evidence>
<gene>
    <name evidence="1" type="ORF">A4K93_01055</name>
</gene>
<name>A0A5W3ERW2_SALET</name>
<accession>A0A5W3ERW2</accession>
<comment type="caution">
    <text evidence="1">The sequence shown here is derived from an EMBL/GenBank/DDBJ whole genome shotgun (WGS) entry which is preliminary data.</text>
</comment>
<dbReference type="AlphaFoldDB" id="A0A5W3ERW2"/>
<organism evidence="1">
    <name type="scientific">Salmonella enterica subsp. enterica serovar Schwarzengrund</name>
    <dbReference type="NCBI Taxonomy" id="340190"/>
    <lineage>
        <taxon>Bacteria</taxon>
        <taxon>Pseudomonadati</taxon>
        <taxon>Pseudomonadota</taxon>
        <taxon>Gammaproteobacteria</taxon>
        <taxon>Enterobacterales</taxon>
        <taxon>Enterobacteriaceae</taxon>
        <taxon>Salmonella</taxon>
    </lineage>
</organism>
<sequence>MCKTTFAIKLRITLTCSQVKVVRTTTVVVRVLLAAQVALAAAQGLRQVVVGRLVRQTVYQAVAAAARAVALRALVVVAARAQAAVLGVVVNPAPQTAQVRALVVVQVLTPN</sequence>
<protein>
    <submittedName>
        <fullName evidence="1">Uncharacterized protein</fullName>
    </submittedName>
</protein>